<accession>F1ZA86</accession>
<dbReference type="STRING" id="983920.Y88_0562"/>
<dbReference type="SUPFAM" id="SSF52799">
    <property type="entry name" value="(Phosphotyrosine protein) phosphatases II"/>
    <property type="match status" value="1"/>
</dbReference>
<feature type="signal peptide" evidence="2">
    <location>
        <begin position="1"/>
        <end position="26"/>
    </location>
</feature>
<evidence type="ECO:0000256" key="1">
    <source>
        <dbReference type="ARBA" id="ARBA00009580"/>
    </source>
</evidence>
<proteinExistence type="inferred from homology"/>
<evidence type="ECO:0000313" key="3">
    <source>
        <dbReference type="EMBL" id="EGD58506.1"/>
    </source>
</evidence>
<feature type="chain" id="PRO_5003277916" evidence="2">
    <location>
        <begin position="27"/>
        <end position="352"/>
    </location>
</feature>
<keyword evidence="4" id="KW-1185">Reference proteome</keyword>
<comment type="similarity">
    <text evidence="1">Belongs to the protein-tyrosine phosphatase family.</text>
</comment>
<dbReference type="Gene3D" id="3.90.190.10">
    <property type="entry name" value="Protein tyrosine phosphatase superfamily"/>
    <property type="match status" value="1"/>
</dbReference>
<dbReference type="GO" id="GO:0004721">
    <property type="term" value="F:phosphoprotein phosphatase activity"/>
    <property type="evidence" value="ECO:0007669"/>
    <property type="project" value="InterPro"/>
</dbReference>
<reference evidence="3 4" key="1">
    <citation type="journal article" date="2012" name="J. Bacteriol.">
        <title>Draft Genome Sequence of Novosphingobium nitrogenifigens Y88T.</title>
        <authorList>
            <person name="Strabala T.J."/>
            <person name="Macdonald L."/>
            <person name="Liu V."/>
            <person name="Smit A.M."/>
        </authorList>
    </citation>
    <scope>NUCLEOTIDE SEQUENCE [LARGE SCALE GENOMIC DNA]</scope>
    <source>
        <strain evidence="3 4">DSM 19370</strain>
    </source>
</reference>
<comment type="caution">
    <text evidence="3">The sequence shown here is derived from an EMBL/GenBank/DDBJ whole genome shotgun (WGS) entry which is preliminary data.</text>
</comment>
<organism evidence="3 4">
    <name type="scientific">Novosphingobium nitrogenifigens DSM 19370</name>
    <dbReference type="NCBI Taxonomy" id="983920"/>
    <lineage>
        <taxon>Bacteria</taxon>
        <taxon>Pseudomonadati</taxon>
        <taxon>Pseudomonadota</taxon>
        <taxon>Alphaproteobacteria</taxon>
        <taxon>Sphingomonadales</taxon>
        <taxon>Sphingomonadaceae</taxon>
        <taxon>Novosphingobium</taxon>
    </lineage>
</organism>
<keyword evidence="2" id="KW-0732">Signal</keyword>
<dbReference type="PANTHER" id="PTHR31126">
    <property type="entry name" value="TYROSINE-PROTEIN PHOSPHATASE"/>
    <property type="match status" value="1"/>
</dbReference>
<dbReference type="InterPro" id="IPR026893">
    <property type="entry name" value="Tyr/Ser_Pase_IphP-type"/>
</dbReference>
<sequence>MRVGMLFRLGFVSAIAWATAGVPAFAAPPDHVELARTDAATVALHWTSSDPVDVLVAERADAAPYAAVVVAHRVADGKASVALASSVRRYVLLRNARTGEITRVGERILPLEAGSNFRDIGGYPAAGGRHVRWGLIFRSGATPMLTPGDLAEVGQLHLTNMVDLRSDEERQLAPTRIDGVPYTAVGYSMRDVMVPGGMEGVYRGLPTLMQPQLRQVFARLLRKEGPLAYNCSAGQDRTGFVTAVILSALGTSYPVIVEDYHLSTQARHPQFEMPRIDPAQFPGNAAAQLFAHYQQMPNANVPQPLMGKDGKAFLDTAFDEIRVKWGSVEGYLHDALHLTDADIAALRQAYTE</sequence>
<dbReference type="OrthoDB" id="1188001at2"/>
<dbReference type="InParanoid" id="F1ZA86"/>
<dbReference type="RefSeq" id="WP_008066689.1">
    <property type="nucleotide sequence ID" value="NZ_AQWK01000002.1"/>
</dbReference>
<evidence type="ECO:0000313" key="4">
    <source>
        <dbReference type="Proteomes" id="UP000004728"/>
    </source>
</evidence>
<dbReference type="AlphaFoldDB" id="F1ZA86"/>
<protein>
    <submittedName>
        <fullName evidence="3">Protein tyrosine/serine phosphatase</fullName>
    </submittedName>
</protein>
<gene>
    <name evidence="3" type="ORF">Y88_0562</name>
</gene>
<dbReference type="InterPro" id="IPR029021">
    <property type="entry name" value="Prot-tyrosine_phosphatase-like"/>
</dbReference>
<dbReference type="PANTHER" id="PTHR31126:SF1">
    <property type="entry name" value="TYROSINE SPECIFIC PROTEIN PHOSPHATASES DOMAIN-CONTAINING PROTEIN"/>
    <property type="match status" value="1"/>
</dbReference>
<dbReference type="EMBL" id="AEWJ01000041">
    <property type="protein sequence ID" value="EGD58506.1"/>
    <property type="molecule type" value="Genomic_DNA"/>
</dbReference>
<evidence type="ECO:0000256" key="2">
    <source>
        <dbReference type="SAM" id="SignalP"/>
    </source>
</evidence>
<dbReference type="HOGENOM" id="CLU_057546_0_0_5"/>
<name>F1ZA86_9SPHN</name>
<dbReference type="Pfam" id="PF13350">
    <property type="entry name" value="Y_phosphatase3"/>
    <property type="match status" value="1"/>
</dbReference>
<dbReference type="eggNOG" id="COG2365">
    <property type="taxonomic scope" value="Bacteria"/>
</dbReference>
<dbReference type="Proteomes" id="UP000004728">
    <property type="component" value="Unassembled WGS sequence"/>
</dbReference>